<dbReference type="EMBL" id="OC957046">
    <property type="protein sequence ID" value="CAD7664949.1"/>
    <property type="molecule type" value="Genomic_DNA"/>
</dbReference>
<organism evidence="2">
    <name type="scientific">Oppiella nova</name>
    <dbReference type="NCBI Taxonomy" id="334625"/>
    <lineage>
        <taxon>Eukaryota</taxon>
        <taxon>Metazoa</taxon>
        <taxon>Ecdysozoa</taxon>
        <taxon>Arthropoda</taxon>
        <taxon>Chelicerata</taxon>
        <taxon>Arachnida</taxon>
        <taxon>Acari</taxon>
        <taxon>Acariformes</taxon>
        <taxon>Sarcoptiformes</taxon>
        <taxon>Oribatida</taxon>
        <taxon>Brachypylina</taxon>
        <taxon>Oppioidea</taxon>
        <taxon>Oppiidae</taxon>
        <taxon>Oppiella</taxon>
    </lineage>
</organism>
<feature type="non-terminal residue" evidence="2">
    <location>
        <position position="1"/>
    </location>
</feature>
<dbReference type="EMBL" id="CAJPVJ010042221">
    <property type="protein sequence ID" value="CAG2182086.1"/>
    <property type="molecule type" value="Genomic_DNA"/>
</dbReference>
<dbReference type="InterPro" id="IPR013783">
    <property type="entry name" value="Ig-like_fold"/>
</dbReference>
<name>A0A7R9MSE2_9ACAR</name>
<dbReference type="InterPro" id="IPR039877">
    <property type="entry name" value="TMEM131-like"/>
</dbReference>
<evidence type="ECO:0000259" key="1">
    <source>
        <dbReference type="Pfam" id="PF24498"/>
    </source>
</evidence>
<evidence type="ECO:0000313" key="2">
    <source>
        <dbReference type="EMBL" id="CAD7664949.1"/>
    </source>
</evidence>
<dbReference type="OrthoDB" id="6514604at2759"/>
<dbReference type="Gene3D" id="2.60.40.10">
    <property type="entry name" value="Immunoglobulins"/>
    <property type="match status" value="1"/>
</dbReference>
<accession>A0A7R9MSE2</accession>
<dbReference type="PANTHER" id="PTHR22050:SF0">
    <property type="entry name" value="TRANSMEMBRANE PROTEIN 131 HOMOLOG"/>
    <property type="match status" value="1"/>
</dbReference>
<dbReference type="AlphaFoldDB" id="A0A7R9MSE2"/>
<protein>
    <recommendedName>
        <fullName evidence="1">TMEM131L third Ig-like domain-containing protein</fullName>
    </recommendedName>
</protein>
<proteinExistence type="predicted"/>
<dbReference type="InterPro" id="IPR055435">
    <property type="entry name" value="Ig_TMEM131L_3"/>
</dbReference>
<dbReference type="GO" id="GO:0016020">
    <property type="term" value="C:membrane"/>
    <property type="evidence" value="ECO:0007669"/>
    <property type="project" value="TreeGrafter"/>
</dbReference>
<dbReference type="PANTHER" id="PTHR22050">
    <property type="entry name" value="RW1 PROTEIN HOMOLOG"/>
    <property type="match status" value="1"/>
</dbReference>
<dbReference type="Proteomes" id="UP000728032">
    <property type="component" value="Unassembled WGS sequence"/>
</dbReference>
<gene>
    <name evidence="2" type="ORF">ONB1V03_LOCUS21507</name>
</gene>
<keyword evidence="3" id="KW-1185">Reference proteome</keyword>
<sequence>IQIQNVIATPVNEALSIDFTAPIKVSPNIFHAIDIARVTLMPNKITQCSKQCTGKIVVKSKNNQYKLAIPYVVRLLQGFLSYNETQTQFYIQSNSIQEKRSLVLHNQFNSTLVIHSVSLPDEAKPYFKVVLASPAVTLAENSSQTALKITFTPSSQLSHLETTFRLNTNLSYFDVSLQAYSGKLDIFIPQSLNQTVLDFGAIGLGEKKS</sequence>
<dbReference type="Pfam" id="PF24498">
    <property type="entry name" value="Ig_TMEM131L_3"/>
    <property type="match status" value="1"/>
</dbReference>
<reference evidence="2" key="1">
    <citation type="submission" date="2020-11" db="EMBL/GenBank/DDBJ databases">
        <authorList>
            <person name="Tran Van P."/>
        </authorList>
    </citation>
    <scope>NUCLEOTIDE SEQUENCE</scope>
</reference>
<feature type="non-terminal residue" evidence="2">
    <location>
        <position position="209"/>
    </location>
</feature>
<evidence type="ECO:0000313" key="3">
    <source>
        <dbReference type="Proteomes" id="UP000728032"/>
    </source>
</evidence>
<feature type="domain" description="TMEM131L third Ig-like" evidence="1">
    <location>
        <begin position="84"/>
        <end position="181"/>
    </location>
</feature>